<sequence>MGIILSSVASVTLSAVVCNVIGAAILHHVHPNAAYDVSFAAKAGAVGGAILAIPWLIIATIINACIAHSPAWVHAVMAYADWVIGAANSAAAGALGAKVLIESRGRDKAMQGVAESAATGGVGFGIWLAAWSTLAIVMMSCMVTFKGVGWMREQIEKRRGGGNDGHPFSHELESREQAQQTETTAPMTTQGPIAKSGRDYRPL</sequence>
<dbReference type="Proteomes" id="UP001241377">
    <property type="component" value="Unassembled WGS sequence"/>
</dbReference>
<protein>
    <submittedName>
        <fullName evidence="1">Uncharacterized protein</fullName>
    </submittedName>
</protein>
<evidence type="ECO:0000313" key="1">
    <source>
        <dbReference type="EMBL" id="KAJ9092073.1"/>
    </source>
</evidence>
<gene>
    <name evidence="1" type="ORF">QFC19_008847</name>
</gene>
<organism evidence="1 2">
    <name type="scientific">Naganishia cerealis</name>
    <dbReference type="NCBI Taxonomy" id="610337"/>
    <lineage>
        <taxon>Eukaryota</taxon>
        <taxon>Fungi</taxon>
        <taxon>Dikarya</taxon>
        <taxon>Basidiomycota</taxon>
        <taxon>Agaricomycotina</taxon>
        <taxon>Tremellomycetes</taxon>
        <taxon>Filobasidiales</taxon>
        <taxon>Filobasidiaceae</taxon>
        <taxon>Naganishia</taxon>
    </lineage>
</organism>
<accession>A0ACC2UZ14</accession>
<keyword evidence="2" id="KW-1185">Reference proteome</keyword>
<name>A0ACC2UZ14_9TREE</name>
<proteinExistence type="predicted"/>
<dbReference type="EMBL" id="JASBWR010000139">
    <property type="protein sequence ID" value="KAJ9092073.1"/>
    <property type="molecule type" value="Genomic_DNA"/>
</dbReference>
<comment type="caution">
    <text evidence="1">The sequence shown here is derived from an EMBL/GenBank/DDBJ whole genome shotgun (WGS) entry which is preliminary data.</text>
</comment>
<evidence type="ECO:0000313" key="2">
    <source>
        <dbReference type="Proteomes" id="UP001241377"/>
    </source>
</evidence>
<reference evidence="1" key="1">
    <citation type="submission" date="2023-04" db="EMBL/GenBank/DDBJ databases">
        <title>Draft Genome sequencing of Naganishia species isolated from polar environments using Oxford Nanopore Technology.</title>
        <authorList>
            <person name="Leo P."/>
            <person name="Venkateswaran K."/>
        </authorList>
    </citation>
    <scope>NUCLEOTIDE SEQUENCE</scope>
    <source>
        <strain evidence="1">MNA-CCFEE 5261</strain>
    </source>
</reference>